<accession>T1GAT3</accession>
<evidence type="ECO:0000256" key="1">
    <source>
        <dbReference type="SAM" id="MobiDB-lite"/>
    </source>
</evidence>
<dbReference type="Proteomes" id="UP000015102">
    <property type="component" value="Unassembled WGS sequence"/>
</dbReference>
<feature type="compositionally biased region" description="Low complexity" evidence="1">
    <location>
        <begin position="80"/>
        <end position="93"/>
    </location>
</feature>
<dbReference type="EMBL" id="CAQQ02013290">
    <property type="status" value="NOT_ANNOTATED_CDS"/>
    <property type="molecule type" value="Genomic_DNA"/>
</dbReference>
<evidence type="ECO:0008006" key="4">
    <source>
        <dbReference type="Google" id="ProtNLM"/>
    </source>
</evidence>
<sequence length="103" mass="11513">MESEHHLPIHKKGDEKKIAMKESLLNVVCKILASILCEKLKPHILKIFGSYQCGFILNRSTSEIFTLRQIWKRITSSKLTDISSSSSSGNLSTHRAGAICSKL</sequence>
<proteinExistence type="predicted"/>
<evidence type="ECO:0000313" key="3">
    <source>
        <dbReference type="Proteomes" id="UP000015102"/>
    </source>
</evidence>
<dbReference type="AlphaFoldDB" id="T1GAT3"/>
<reference evidence="3" key="1">
    <citation type="submission" date="2013-02" db="EMBL/GenBank/DDBJ databases">
        <authorList>
            <person name="Hughes D."/>
        </authorList>
    </citation>
    <scope>NUCLEOTIDE SEQUENCE</scope>
    <source>
        <strain>Durham</strain>
        <strain evidence="3">NC isolate 2 -- Noor lab</strain>
    </source>
</reference>
<name>T1GAT3_MEGSC</name>
<evidence type="ECO:0000313" key="2">
    <source>
        <dbReference type="EnsemblMetazoa" id="MESCA000344-PA"/>
    </source>
</evidence>
<keyword evidence="3" id="KW-1185">Reference proteome</keyword>
<dbReference type="HOGENOM" id="CLU_2266808_0_0_1"/>
<organism evidence="2 3">
    <name type="scientific">Megaselia scalaris</name>
    <name type="common">Humpbacked fly</name>
    <name type="synonym">Phora scalaris</name>
    <dbReference type="NCBI Taxonomy" id="36166"/>
    <lineage>
        <taxon>Eukaryota</taxon>
        <taxon>Metazoa</taxon>
        <taxon>Ecdysozoa</taxon>
        <taxon>Arthropoda</taxon>
        <taxon>Hexapoda</taxon>
        <taxon>Insecta</taxon>
        <taxon>Pterygota</taxon>
        <taxon>Neoptera</taxon>
        <taxon>Endopterygota</taxon>
        <taxon>Diptera</taxon>
        <taxon>Brachycera</taxon>
        <taxon>Muscomorpha</taxon>
        <taxon>Platypezoidea</taxon>
        <taxon>Phoridae</taxon>
        <taxon>Megaseliini</taxon>
        <taxon>Megaselia</taxon>
    </lineage>
</organism>
<feature type="region of interest" description="Disordered" evidence="1">
    <location>
        <begin position="80"/>
        <end position="103"/>
    </location>
</feature>
<protein>
    <recommendedName>
        <fullName evidence="4">Reverse transcriptase domain-containing protein</fullName>
    </recommendedName>
</protein>
<dbReference type="EnsemblMetazoa" id="MESCA000344-RA">
    <property type="protein sequence ID" value="MESCA000344-PA"/>
    <property type="gene ID" value="MESCA000344"/>
</dbReference>
<reference evidence="2" key="2">
    <citation type="submission" date="2015-06" db="UniProtKB">
        <authorList>
            <consortium name="EnsemblMetazoa"/>
        </authorList>
    </citation>
    <scope>IDENTIFICATION</scope>
</reference>